<dbReference type="InterPro" id="IPR019538">
    <property type="entry name" value="PSMD5"/>
</dbReference>
<proteinExistence type="predicted"/>
<dbReference type="GO" id="GO:0043248">
    <property type="term" value="P:proteasome assembly"/>
    <property type="evidence" value="ECO:0007669"/>
    <property type="project" value="InterPro"/>
</dbReference>
<evidence type="ECO:0000313" key="2">
    <source>
        <dbReference type="Proteomes" id="UP001212152"/>
    </source>
</evidence>
<reference evidence="1" key="1">
    <citation type="submission" date="2020-05" db="EMBL/GenBank/DDBJ databases">
        <title>Phylogenomic resolution of chytrid fungi.</title>
        <authorList>
            <person name="Stajich J.E."/>
            <person name="Amses K."/>
            <person name="Simmons R."/>
            <person name="Seto K."/>
            <person name="Myers J."/>
            <person name="Bonds A."/>
            <person name="Quandt C.A."/>
            <person name="Barry K."/>
            <person name="Liu P."/>
            <person name="Grigoriev I."/>
            <person name="Longcore J.E."/>
            <person name="James T.Y."/>
        </authorList>
    </citation>
    <scope>NUCLEOTIDE SEQUENCE</scope>
    <source>
        <strain evidence="1">JEL0379</strain>
    </source>
</reference>
<dbReference type="EMBL" id="JADGJQ010000020">
    <property type="protein sequence ID" value="KAJ3179590.1"/>
    <property type="molecule type" value="Genomic_DNA"/>
</dbReference>
<sequence length="528" mass="56195">MPSAVAASAPPAPNTPTAIQCSVEILLSAHSESISRDKFASALQNVNWALEGRSPADVDAFQTQYGVSPATFLAFLPTPEQSTRAADDETDVVVRTLTRILEKLLMPMPFARIADTQHGFGMVIHQGLVHPNPHVQDLALFALEKAEPEELISSQFFLPLVECLSSKSTAVGVRVSALLCKTAQTDAGLDALFSADTVSILTAQVDESQTNRFRVYDLAISVSNISPRHLRVVQESSLLATLLADLEDRADVLRRLNVVQVFQTLAGTEAGFQFLEQTDILARLVAIMAAEAVDEIDDVLVVSAVIKFFSYVGGNTPSTFLAACTRHGILDALATQLESERGDLKESVVIALGSIGSTSSGLAALSAHPTLVPSFLTLARAASGDLKLRTLETASCLIAAGAGDSPLSDISRSVYDATAGRGVLLRYARGAFLEPKIAALAVMRAGAGHAWGAREIAADGELVSWLVDRRAEMDTTVVEGKFVVVRELAARPDAADVLGAGTLAQFARYVREGPRWREAAPMVAFQSS</sequence>
<accession>A0AAD5TQX2</accession>
<dbReference type="InterPro" id="IPR011989">
    <property type="entry name" value="ARM-like"/>
</dbReference>
<dbReference type="GO" id="GO:0005829">
    <property type="term" value="C:cytosol"/>
    <property type="evidence" value="ECO:0007669"/>
    <property type="project" value="TreeGrafter"/>
</dbReference>
<evidence type="ECO:0000313" key="1">
    <source>
        <dbReference type="EMBL" id="KAJ3179590.1"/>
    </source>
</evidence>
<organism evidence="1 2">
    <name type="scientific">Geranomyces variabilis</name>
    <dbReference type="NCBI Taxonomy" id="109894"/>
    <lineage>
        <taxon>Eukaryota</taxon>
        <taxon>Fungi</taxon>
        <taxon>Fungi incertae sedis</taxon>
        <taxon>Chytridiomycota</taxon>
        <taxon>Chytridiomycota incertae sedis</taxon>
        <taxon>Chytridiomycetes</taxon>
        <taxon>Spizellomycetales</taxon>
        <taxon>Powellomycetaceae</taxon>
        <taxon>Geranomyces</taxon>
    </lineage>
</organism>
<evidence type="ECO:0008006" key="3">
    <source>
        <dbReference type="Google" id="ProtNLM"/>
    </source>
</evidence>
<dbReference type="PANTHER" id="PTHR13554:SF10">
    <property type="entry name" value="26S PROTEASOME NON-ATPASE REGULATORY SUBUNIT 5"/>
    <property type="match status" value="1"/>
</dbReference>
<dbReference type="PANTHER" id="PTHR13554">
    <property type="entry name" value="26S PROTEASOME NON-ATPASE REGULATORY SUBUNIT 5-RELATED"/>
    <property type="match status" value="1"/>
</dbReference>
<dbReference type="AlphaFoldDB" id="A0AAD5TQX2"/>
<dbReference type="InterPro" id="IPR016024">
    <property type="entry name" value="ARM-type_fold"/>
</dbReference>
<dbReference type="Proteomes" id="UP001212152">
    <property type="component" value="Unassembled WGS sequence"/>
</dbReference>
<dbReference type="Gene3D" id="1.25.10.10">
    <property type="entry name" value="Leucine-rich Repeat Variant"/>
    <property type="match status" value="1"/>
</dbReference>
<keyword evidence="2" id="KW-1185">Reference proteome</keyword>
<comment type="caution">
    <text evidence="1">The sequence shown here is derived from an EMBL/GenBank/DDBJ whole genome shotgun (WGS) entry which is preliminary data.</text>
</comment>
<name>A0AAD5TQX2_9FUNG</name>
<dbReference type="Pfam" id="PF10508">
    <property type="entry name" value="Proteasom_PSMB"/>
    <property type="match status" value="1"/>
</dbReference>
<gene>
    <name evidence="1" type="ORF">HDU87_002796</name>
</gene>
<protein>
    <recommendedName>
        <fullName evidence="3">26S proteasome non-ATPase regulatory subunit 5</fullName>
    </recommendedName>
</protein>
<dbReference type="SUPFAM" id="SSF48371">
    <property type="entry name" value="ARM repeat"/>
    <property type="match status" value="1"/>
</dbReference>